<geneLocation type="mitochondrion" evidence="2"/>
<keyword evidence="1" id="KW-0812">Transmembrane</keyword>
<keyword evidence="1" id="KW-1133">Transmembrane helix</keyword>
<feature type="transmembrane region" description="Helical" evidence="1">
    <location>
        <begin position="49"/>
        <end position="68"/>
    </location>
</feature>
<dbReference type="EMBL" id="LKAM01000001">
    <property type="protein sequence ID" value="KUM50769.1"/>
    <property type="molecule type" value="Genomic_DNA"/>
</dbReference>
<reference evidence="2" key="1">
    <citation type="journal article" date="2015" name="Genome Biol. Evol.">
        <title>Organellar Genomes of White Spruce (Picea glauca): Assembly and Annotation.</title>
        <authorList>
            <person name="Jackman S.D."/>
            <person name="Warren R.L."/>
            <person name="Gibb E.A."/>
            <person name="Vandervalk B.P."/>
            <person name="Mohamadi H."/>
            <person name="Chu J."/>
            <person name="Raymond A."/>
            <person name="Pleasance S."/>
            <person name="Coope R."/>
            <person name="Wildung M.R."/>
            <person name="Ritland C.E."/>
            <person name="Bousquet J."/>
            <person name="Jones S.J."/>
            <person name="Bohlmann J."/>
            <person name="Birol I."/>
        </authorList>
    </citation>
    <scope>NUCLEOTIDE SEQUENCE [LARGE SCALE GENOMIC DNA]</scope>
    <source>
        <tissue evidence="2">Flushing bud</tissue>
    </source>
</reference>
<comment type="caution">
    <text evidence="2">The sequence shown here is derived from an EMBL/GenBank/DDBJ whole genome shotgun (WGS) entry which is preliminary data.</text>
</comment>
<sequence length="71" mass="7768">MGTCASFDGSRCREVREGCACIDPMSFALMSECSDGGSNGCSDSRRRRVWWFAVVVAAGSLWFQLLCFPCS</sequence>
<name>A0A101M4J6_PICGL</name>
<evidence type="ECO:0000313" key="2">
    <source>
        <dbReference type="EMBL" id="KUM50769.1"/>
    </source>
</evidence>
<keyword evidence="1" id="KW-0472">Membrane</keyword>
<protein>
    <submittedName>
        <fullName evidence="2">Uncharacterized protein</fullName>
    </submittedName>
</protein>
<proteinExistence type="predicted"/>
<evidence type="ECO:0000256" key="1">
    <source>
        <dbReference type="SAM" id="Phobius"/>
    </source>
</evidence>
<dbReference type="AlphaFoldDB" id="A0A101M4J6"/>
<keyword evidence="2" id="KW-0496">Mitochondrion</keyword>
<gene>
    <name evidence="2" type="ORF">ABT39_MTgene613</name>
</gene>
<accession>A0A101M4J6</accession>
<organism evidence="2">
    <name type="scientific">Picea glauca</name>
    <name type="common">White spruce</name>
    <name type="synonym">Pinus glauca</name>
    <dbReference type="NCBI Taxonomy" id="3330"/>
    <lineage>
        <taxon>Eukaryota</taxon>
        <taxon>Viridiplantae</taxon>
        <taxon>Streptophyta</taxon>
        <taxon>Embryophyta</taxon>
        <taxon>Tracheophyta</taxon>
        <taxon>Spermatophyta</taxon>
        <taxon>Pinopsida</taxon>
        <taxon>Pinidae</taxon>
        <taxon>Conifers I</taxon>
        <taxon>Pinales</taxon>
        <taxon>Pinaceae</taxon>
        <taxon>Picea</taxon>
    </lineage>
</organism>